<evidence type="ECO:0000313" key="2">
    <source>
        <dbReference type="Proteomes" id="UP000238701"/>
    </source>
</evidence>
<evidence type="ECO:0008006" key="3">
    <source>
        <dbReference type="Google" id="ProtNLM"/>
    </source>
</evidence>
<organism evidence="1 2">
    <name type="scientific">Candidatus Sulfotelmatobacter kueseliae</name>
    <dbReference type="NCBI Taxonomy" id="2042962"/>
    <lineage>
        <taxon>Bacteria</taxon>
        <taxon>Pseudomonadati</taxon>
        <taxon>Acidobacteriota</taxon>
        <taxon>Terriglobia</taxon>
        <taxon>Terriglobales</taxon>
        <taxon>Candidatus Korobacteraceae</taxon>
        <taxon>Candidatus Sulfotelmatobacter</taxon>
    </lineage>
</organism>
<reference evidence="2" key="1">
    <citation type="submission" date="2018-02" db="EMBL/GenBank/DDBJ databases">
        <authorList>
            <person name="Hausmann B."/>
        </authorList>
    </citation>
    <scope>NUCLEOTIDE SEQUENCE [LARGE SCALE GENOMIC DNA]</scope>
    <source>
        <strain evidence="2">Peat soil MAG SbA1</strain>
    </source>
</reference>
<dbReference type="EMBL" id="OMOD01000190">
    <property type="protein sequence ID" value="SPF49489.1"/>
    <property type="molecule type" value="Genomic_DNA"/>
</dbReference>
<accession>A0A2U3LCL7</accession>
<gene>
    <name evidence="1" type="ORF">SBA1_910037</name>
</gene>
<dbReference type="AlphaFoldDB" id="A0A2U3LCL7"/>
<evidence type="ECO:0000313" key="1">
    <source>
        <dbReference type="EMBL" id="SPF49489.1"/>
    </source>
</evidence>
<dbReference type="Proteomes" id="UP000238701">
    <property type="component" value="Unassembled WGS sequence"/>
</dbReference>
<sequence>MGKTRLRILYGEGNDETLKAQAAGIEKAGHTVQQAVGRKGVEEAIRKSAFDLVILGATLTRNDRHHLPYMVKKASAETSVLVMHADGSRHPYVDACTDTGASLETVLTRIEGMKIAGMMPAAAAAGAGK</sequence>
<name>A0A2U3LCL7_9BACT</name>
<proteinExistence type="predicted"/>
<dbReference type="OrthoDB" id="9870484at2"/>
<protein>
    <recommendedName>
        <fullName evidence="3">Response regulator receiver protein</fullName>
    </recommendedName>
</protein>